<evidence type="ECO:0000256" key="2">
    <source>
        <dbReference type="ARBA" id="ARBA00023015"/>
    </source>
</evidence>
<dbReference type="RefSeq" id="WP_094538937.1">
    <property type="nucleotide sequence ID" value="NZ_JBHEER010000012.1"/>
</dbReference>
<comment type="caution">
    <text evidence="6">The sequence shown here is derived from an EMBL/GenBank/DDBJ whole genome shotgun (WGS) entry which is preliminary data.</text>
</comment>
<dbReference type="GO" id="GO:0003700">
    <property type="term" value="F:DNA-binding transcription factor activity"/>
    <property type="evidence" value="ECO:0007669"/>
    <property type="project" value="InterPro"/>
</dbReference>
<sequence>MDNTLYGQLQVFHAIATEGSISGAARRLGLGVPAVSKSLKALENSMGVPLFNRSTRRLEITEAGQMLQSRSADALQSLRYAVESVQDLGQTPSGVVRVTVARHAYKCLLKPRLARFCHAYPEIRLEISVYDGTVDILEQGYDMGIRFGDRVEEGMVARRLSAPFREGLYVSESYIGRYGTPTGPEDLSRHRLIGYRFITANRMLPLILNNGGEELAVDMPTTVTTNDIEVIADAVRQGLGIGRLFEPVYQHLPDRETFIPVLEPFWRRYPALYLYFPQNSQRAKRIRAMIDFLADGDGR</sequence>
<dbReference type="SUPFAM" id="SSF46785">
    <property type="entry name" value="Winged helix' DNA-binding domain"/>
    <property type="match status" value="1"/>
</dbReference>
<protein>
    <submittedName>
        <fullName evidence="6">LysR substrate binding domain protein</fullName>
    </submittedName>
</protein>
<dbReference type="InterPro" id="IPR058163">
    <property type="entry name" value="LysR-type_TF_proteobact-type"/>
</dbReference>
<evidence type="ECO:0000259" key="5">
    <source>
        <dbReference type="PROSITE" id="PS50931"/>
    </source>
</evidence>
<name>A0A256FRS1_9HYPH</name>
<dbReference type="InterPro" id="IPR036390">
    <property type="entry name" value="WH_DNA-bd_sf"/>
</dbReference>
<dbReference type="Proteomes" id="UP000216478">
    <property type="component" value="Unassembled WGS sequence"/>
</dbReference>
<keyword evidence="7" id="KW-1185">Reference proteome</keyword>
<dbReference type="PANTHER" id="PTHR30537:SF5">
    <property type="entry name" value="HTH-TYPE TRANSCRIPTIONAL ACTIVATOR TTDR-RELATED"/>
    <property type="match status" value="1"/>
</dbReference>
<dbReference type="InterPro" id="IPR005119">
    <property type="entry name" value="LysR_subst-bd"/>
</dbReference>
<dbReference type="SUPFAM" id="SSF53850">
    <property type="entry name" value="Periplasmic binding protein-like II"/>
    <property type="match status" value="1"/>
</dbReference>
<feature type="domain" description="HTH lysR-type" evidence="5">
    <location>
        <begin position="1"/>
        <end position="61"/>
    </location>
</feature>
<reference evidence="6 7" key="1">
    <citation type="submission" date="2017-07" db="EMBL/GenBank/DDBJ databases">
        <title>Phylogenetic study on the rhizospheric bacterium Ochrobactrum sp. A44.</title>
        <authorList>
            <person name="Krzyzanowska D.M."/>
            <person name="Ossowicki A."/>
            <person name="Rajewska M."/>
            <person name="Maciag T."/>
            <person name="Kaczynski Z."/>
            <person name="Czerwicka M."/>
            <person name="Jafra S."/>
        </authorList>
    </citation>
    <scope>NUCLEOTIDE SEQUENCE [LARGE SCALE GENOMIC DNA]</scope>
    <source>
        <strain evidence="6 7">OgA9a</strain>
    </source>
</reference>
<dbReference type="Gene3D" id="3.40.190.290">
    <property type="match status" value="1"/>
</dbReference>
<dbReference type="EMBL" id="NNRL01000147">
    <property type="protein sequence ID" value="OYR17440.1"/>
    <property type="molecule type" value="Genomic_DNA"/>
</dbReference>
<dbReference type="PROSITE" id="PS50931">
    <property type="entry name" value="HTH_LYSR"/>
    <property type="match status" value="1"/>
</dbReference>
<gene>
    <name evidence="6" type="ORF">CEV33_3897</name>
</gene>
<evidence type="ECO:0000256" key="4">
    <source>
        <dbReference type="ARBA" id="ARBA00023163"/>
    </source>
</evidence>
<keyword evidence="3" id="KW-0238">DNA-binding</keyword>
<evidence type="ECO:0000313" key="6">
    <source>
        <dbReference type="EMBL" id="OYR17440.1"/>
    </source>
</evidence>
<dbReference type="AlphaFoldDB" id="A0A256FRS1"/>
<dbReference type="PANTHER" id="PTHR30537">
    <property type="entry name" value="HTH-TYPE TRANSCRIPTIONAL REGULATOR"/>
    <property type="match status" value="1"/>
</dbReference>
<keyword evidence="2" id="KW-0805">Transcription regulation</keyword>
<proteinExistence type="inferred from homology"/>
<organism evidence="6 7">
    <name type="scientific">Brucella grignonensis</name>
    <dbReference type="NCBI Taxonomy" id="94627"/>
    <lineage>
        <taxon>Bacteria</taxon>
        <taxon>Pseudomonadati</taxon>
        <taxon>Pseudomonadota</taxon>
        <taxon>Alphaproteobacteria</taxon>
        <taxon>Hyphomicrobiales</taxon>
        <taxon>Brucellaceae</taxon>
        <taxon>Brucella/Ochrobactrum group</taxon>
        <taxon>Brucella</taxon>
    </lineage>
</organism>
<dbReference type="Pfam" id="PF03466">
    <property type="entry name" value="LysR_substrate"/>
    <property type="match status" value="1"/>
</dbReference>
<comment type="similarity">
    <text evidence="1">Belongs to the LysR transcriptional regulatory family.</text>
</comment>
<dbReference type="InterPro" id="IPR036388">
    <property type="entry name" value="WH-like_DNA-bd_sf"/>
</dbReference>
<dbReference type="Gene3D" id="1.10.10.10">
    <property type="entry name" value="Winged helix-like DNA-binding domain superfamily/Winged helix DNA-binding domain"/>
    <property type="match status" value="1"/>
</dbReference>
<evidence type="ECO:0000313" key="7">
    <source>
        <dbReference type="Proteomes" id="UP000216478"/>
    </source>
</evidence>
<dbReference type="Pfam" id="PF00126">
    <property type="entry name" value="HTH_1"/>
    <property type="match status" value="1"/>
</dbReference>
<dbReference type="InterPro" id="IPR000847">
    <property type="entry name" value="LysR_HTH_N"/>
</dbReference>
<dbReference type="FunFam" id="1.10.10.10:FF:000001">
    <property type="entry name" value="LysR family transcriptional regulator"/>
    <property type="match status" value="1"/>
</dbReference>
<accession>A0A256FRS1</accession>
<dbReference type="OrthoDB" id="9812435at2"/>
<dbReference type="PRINTS" id="PR00039">
    <property type="entry name" value="HTHLYSR"/>
</dbReference>
<keyword evidence="4" id="KW-0804">Transcription</keyword>
<dbReference type="GO" id="GO:0003677">
    <property type="term" value="F:DNA binding"/>
    <property type="evidence" value="ECO:0007669"/>
    <property type="project" value="UniProtKB-KW"/>
</dbReference>
<evidence type="ECO:0000256" key="1">
    <source>
        <dbReference type="ARBA" id="ARBA00009437"/>
    </source>
</evidence>
<evidence type="ECO:0000256" key="3">
    <source>
        <dbReference type="ARBA" id="ARBA00023125"/>
    </source>
</evidence>